<dbReference type="EMBL" id="CP126172">
    <property type="protein sequence ID" value="WOS42868.1"/>
    <property type="molecule type" value="Genomic_DNA"/>
</dbReference>
<dbReference type="InterPro" id="IPR039426">
    <property type="entry name" value="TonB-dep_rcpt-like"/>
</dbReference>
<dbReference type="PANTHER" id="PTHR47234:SF1">
    <property type="entry name" value="TONB-DEPENDENT RECEPTOR"/>
    <property type="match status" value="1"/>
</dbReference>
<dbReference type="RefSeq" id="WP_317845291.1">
    <property type="nucleotide sequence ID" value="NZ_CP126170.1"/>
</dbReference>
<evidence type="ECO:0000313" key="13">
    <source>
        <dbReference type="EMBL" id="WOS42868.1"/>
    </source>
</evidence>
<name>A0ABZ0JU89_9XANT</name>
<keyword evidence="3 8" id="KW-1134">Transmembrane beta strand</keyword>
<keyword evidence="10" id="KW-0732">Signal</keyword>
<comment type="subcellular location">
    <subcellularLocation>
        <location evidence="1 8">Cell outer membrane</location>
        <topology evidence="1 8">Multi-pass membrane protein</topology>
    </subcellularLocation>
</comment>
<evidence type="ECO:0000256" key="7">
    <source>
        <dbReference type="ARBA" id="ARBA00023237"/>
    </source>
</evidence>
<dbReference type="Gene3D" id="2.170.130.10">
    <property type="entry name" value="TonB-dependent receptor, plug domain"/>
    <property type="match status" value="1"/>
</dbReference>
<keyword evidence="7 8" id="KW-0998">Cell outer membrane</keyword>
<feature type="domain" description="TonB-dependent receptor plug" evidence="12">
    <location>
        <begin position="64"/>
        <end position="181"/>
    </location>
</feature>
<evidence type="ECO:0000256" key="2">
    <source>
        <dbReference type="ARBA" id="ARBA00022448"/>
    </source>
</evidence>
<gene>
    <name evidence="13" type="ORF">QN243_02600</name>
</gene>
<organism evidence="13 14">
    <name type="scientific">Xanthomonas rydalmerensis</name>
    <dbReference type="NCBI Taxonomy" id="3046274"/>
    <lineage>
        <taxon>Bacteria</taxon>
        <taxon>Pseudomonadati</taxon>
        <taxon>Pseudomonadota</taxon>
        <taxon>Gammaproteobacteria</taxon>
        <taxon>Lysobacterales</taxon>
        <taxon>Lysobacteraceae</taxon>
        <taxon>Xanthomonas</taxon>
    </lineage>
</organism>
<evidence type="ECO:0000256" key="3">
    <source>
        <dbReference type="ARBA" id="ARBA00022452"/>
    </source>
</evidence>
<dbReference type="SUPFAM" id="SSF56935">
    <property type="entry name" value="Porins"/>
    <property type="match status" value="1"/>
</dbReference>
<keyword evidence="4 8" id="KW-0812">Transmembrane</keyword>
<accession>A0ABZ0JU89</accession>
<dbReference type="InterPro" id="IPR036942">
    <property type="entry name" value="Beta-barrel_TonB_sf"/>
</dbReference>
<evidence type="ECO:0000256" key="4">
    <source>
        <dbReference type="ARBA" id="ARBA00022692"/>
    </source>
</evidence>
<proteinExistence type="inferred from homology"/>
<dbReference type="PANTHER" id="PTHR47234">
    <property type="match status" value="1"/>
</dbReference>
<evidence type="ECO:0000256" key="1">
    <source>
        <dbReference type="ARBA" id="ARBA00004571"/>
    </source>
</evidence>
<keyword evidence="5 9" id="KW-0798">TonB box</keyword>
<evidence type="ECO:0000259" key="11">
    <source>
        <dbReference type="Pfam" id="PF00593"/>
    </source>
</evidence>
<dbReference type="Gene3D" id="2.40.170.20">
    <property type="entry name" value="TonB-dependent receptor, beta-barrel domain"/>
    <property type="match status" value="1"/>
</dbReference>
<evidence type="ECO:0000256" key="9">
    <source>
        <dbReference type="RuleBase" id="RU003357"/>
    </source>
</evidence>
<dbReference type="Pfam" id="PF07715">
    <property type="entry name" value="Plug"/>
    <property type="match status" value="1"/>
</dbReference>
<feature type="domain" description="TonB-dependent receptor-like beta-barrel" evidence="11">
    <location>
        <begin position="368"/>
        <end position="900"/>
    </location>
</feature>
<dbReference type="InterPro" id="IPR000531">
    <property type="entry name" value="Beta-barrel_TonB"/>
</dbReference>
<protein>
    <submittedName>
        <fullName evidence="13">TonB-dependent receptor</fullName>
    </submittedName>
</protein>
<evidence type="ECO:0000256" key="10">
    <source>
        <dbReference type="SAM" id="SignalP"/>
    </source>
</evidence>
<evidence type="ECO:0000256" key="6">
    <source>
        <dbReference type="ARBA" id="ARBA00023136"/>
    </source>
</evidence>
<reference evidence="13 14" key="1">
    <citation type="submission" date="2023-05" db="EMBL/GenBank/DDBJ databases">
        <title>Xanthomonas rydalmerenesis sp. nov., a novel Xanthomonas species isolated from Fragaria x ananassa.</title>
        <authorList>
            <person name="McKnight D.J.E."/>
            <person name="Wong-Bajracharya J."/>
            <person name="Okoh E.B."/>
            <person name="Snijders F."/>
            <person name="Lidbetter F."/>
            <person name="Webster J."/>
            <person name="Djordjevic S.P."/>
            <person name="Bogema D.R."/>
            <person name="Chapman T.A."/>
        </authorList>
    </citation>
    <scope>NUCLEOTIDE SEQUENCE [LARGE SCALE GENOMIC DNA]</scope>
    <source>
        <strain evidence="13 14">DAR34883</strain>
    </source>
</reference>
<evidence type="ECO:0000256" key="5">
    <source>
        <dbReference type="ARBA" id="ARBA00023077"/>
    </source>
</evidence>
<evidence type="ECO:0000259" key="12">
    <source>
        <dbReference type="Pfam" id="PF07715"/>
    </source>
</evidence>
<keyword evidence="2 8" id="KW-0813">Transport</keyword>
<dbReference type="PROSITE" id="PS52016">
    <property type="entry name" value="TONB_DEPENDENT_REC_3"/>
    <property type="match status" value="1"/>
</dbReference>
<comment type="similarity">
    <text evidence="8 9">Belongs to the TonB-dependent receptor family.</text>
</comment>
<dbReference type="Proteomes" id="UP001302020">
    <property type="component" value="Chromosome"/>
</dbReference>
<keyword evidence="6 8" id="KW-0472">Membrane</keyword>
<dbReference type="InterPro" id="IPR037066">
    <property type="entry name" value="Plug_dom_sf"/>
</dbReference>
<feature type="chain" id="PRO_5046684483" evidence="10">
    <location>
        <begin position="39"/>
        <end position="936"/>
    </location>
</feature>
<dbReference type="InterPro" id="IPR012910">
    <property type="entry name" value="Plug_dom"/>
</dbReference>
<evidence type="ECO:0000256" key="8">
    <source>
        <dbReference type="PROSITE-ProRule" id="PRU01360"/>
    </source>
</evidence>
<keyword evidence="14" id="KW-1185">Reference proteome</keyword>
<dbReference type="Pfam" id="PF00593">
    <property type="entry name" value="TonB_dep_Rec_b-barrel"/>
    <property type="match status" value="1"/>
</dbReference>
<evidence type="ECO:0000313" key="14">
    <source>
        <dbReference type="Proteomes" id="UP001302020"/>
    </source>
</evidence>
<sequence length="936" mass="102189">MRIVRRPFPLRPVRPVRPVRVALAALTTLAAAVSAAAAAQEQAATPRDLDAVLVTGSRIARAQVEGPAPVTVITAEDIRKQGFGTVWESLGTLTQFSGSTFNESDQTGSSPNGQYLNLRGLGPGYQLILLNGKRMADYPQPYGANGTAVSLGSIPAAAVERIEVMSGGASAIYGSDAVAGVVNIITKRDFQGDSLRVRAGTTTRGGGDSGQLQWTGGRRGDGWSFTYAFERLDREPIVARQRGFMDSYDDHPANKADPSSPNVSISGVYLRRGNTYLWPQAGTLSTSPQALAAACTVTNPAFRPYRTSDSLPAANRCGAFDYYAGRSVQNGYGKTSAYLAGDAELGQDVVAYAQLLANRSQDKSSSQTHYYIGEGAFTTYDPDLGLVTAQRIFLPDEVGGIKTIDYDERSWNLNAGVRGKAFDGRFDWDASVSLSRYDITTRRPRFLTNAVRDYYLGPLLGYRPDGTEIRRVRTDRLFAPGSPDLYQQLTTEVVSRGESATDQAQFVVSGDLLAVPAGMVQIAAVLEAARQTYDLQPDPRTTVDYTGSERIYNLTQTPGGGPRKRYAAGLELRVPIASRLSATLAARYDAYDDITAVDGAATWQAGLEWRPFDTLLLRGSHATSFRAPDLLWIYAGTSANNPTVVDEYLCRRDGLDPLSAACASAHEYQTFSTQASNPSLREETGKSTTLGAVWDVLPSLSLSLDYYRIELKGRVEAISSETLLENNANCLLGRDRAGAAVDTASAACRFYLDAVTRSPGTDLTSEGQITAFKTFPINQSLMRTDGIDASLRYDLDLGAWGTLGLQAGLTRVLRMEVAQFAGARPVDVMNDVDYLAFRTRSNWRANWSRGDWSASVYGYRYGSRPDYAERGRVAPYLVWNVDLAKQITDKATVGLSVLNLFDALHPRDDTYTTWPYFPRVYSAIGRQWYVNFNYRF</sequence>
<feature type="signal peptide" evidence="10">
    <location>
        <begin position="1"/>
        <end position="38"/>
    </location>
</feature>
<keyword evidence="13" id="KW-0675">Receptor</keyword>